<proteinExistence type="predicted"/>
<evidence type="ECO:0000313" key="3">
    <source>
        <dbReference type="Proteomes" id="UP000245946"/>
    </source>
</evidence>
<dbReference type="AlphaFoldDB" id="A0A316ZB49"/>
<dbReference type="GeneID" id="37269668"/>
<reference evidence="2 3" key="1">
    <citation type="journal article" date="2018" name="Mol. Biol. Evol.">
        <title>Broad Genomic Sampling Reveals a Smut Pathogenic Ancestry of the Fungal Clade Ustilaginomycotina.</title>
        <authorList>
            <person name="Kijpornyongpan T."/>
            <person name="Mondo S.J."/>
            <person name="Barry K."/>
            <person name="Sandor L."/>
            <person name="Lee J."/>
            <person name="Lipzen A."/>
            <person name="Pangilinan J."/>
            <person name="LaButti K."/>
            <person name="Hainaut M."/>
            <person name="Henrissat B."/>
            <person name="Grigoriev I.V."/>
            <person name="Spatafora J.W."/>
            <person name="Aime M.C."/>
        </authorList>
    </citation>
    <scope>NUCLEOTIDE SEQUENCE [LARGE SCALE GENOMIC DNA]</scope>
    <source>
        <strain evidence="2 3">MCA 4186</strain>
    </source>
</reference>
<sequence>MVLPPAPDPSALRAFSCALRTERALASRRRRQHQAGPCGGRTAARSGPPGFGTSHAQERPFGKRQCPRVRAA</sequence>
<name>A0A316ZB49_9BASI</name>
<protein>
    <submittedName>
        <fullName evidence="2">Uncharacterized protein</fullName>
    </submittedName>
</protein>
<dbReference type="EMBL" id="KZ819290">
    <property type="protein sequence ID" value="PWN98811.1"/>
    <property type="molecule type" value="Genomic_DNA"/>
</dbReference>
<accession>A0A316ZB49</accession>
<dbReference type="Proteomes" id="UP000245946">
    <property type="component" value="Unassembled WGS sequence"/>
</dbReference>
<evidence type="ECO:0000256" key="1">
    <source>
        <dbReference type="SAM" id="MobiDB-lite"/>
    </source>
</evidence>
<feature type="region of interest" description="Disordered" evidence="1">
    <location>
        <begin position="25"/>
        <end position="72"/>
    </location>
</feature>
<keyword evidence="3" id="KW-1185">Reference proteome</keyword>
<organism evidence="2 3">
    <name type="scientific">Tilletiopsis washingtonensis</name>
    <dbReference type="NCBI Taxonomy" id="58919"/>
    <lineage>
        <taxon>Eukaryota</taxon>
        <taxon>Fungi</taxon>
        <taxon>Dikarya</taxon>
        <taxon>Basidiomycota</taxon>
        <taxon>Ustilaginomycotina</taxon>
        <taxon>Exobasidiomycetes</taxon>
        <taxon>Entylomatales</taxon>
        <taxon>Entylomatales incertae sedis</taxon>
        <taxon>Tilletiopsis</taxon>
    </lineage>
</organism>
<gene>
    <name evidence="2" type="ORF">FA09DRAFT_329306</name>
</gene>
<dbReference type="RefSeq" id="XP_025599090.1">
    <property type="nucleotide sequence ID" value="XM_025742124.1"/>
</dbReference>
<evidence type="ECO:0000313" key="2">
    <source>
        <dbReference type="EMBL" id="PWN98811.1"/>
    </source>
</evidence>